<dbReference type="RefSeq" id="WP_125228036.1">
    <property type="nucleotide sequence ID" value="NZ_RQYT01000017.1"/>
</dbReference>
<evidence type="ECO:0000313" key="1">
    <source>
        <dbReference type="EMBL" id="RRD49392.1"/>
    </source>
</evidence>
<evidence type="ECO:0000313" key="2">
    <source>
        <dbReference type="Proteomes" id="UP000280935"/>
    </source>
</evidence>
<dbReference type="InterPro" id="IPR038389">
    <property type="entry name" value="PSMG2_sf"/>
</dbReference>
<name>A0A3P1WRX9_9ACTN</name>
<protein>
    <submittedName>
        <fullName evidence="1">PAC2 family protein</fullName>
    </submittedName>
</protein>
<dbReference type="Pfam" id="PF09754">
    <property type="entry name" value="PAC2"/>
    <property type="match status" value="1"/>
</dbReference>
<dbReference type="AlphaFoldDB" id="A0A3P1WRX9"/>
<comment type="caution">
    <text evidence="1">The sequence shown here is derived from an EMBL/GenBank/DDBJ whole genome shotgun (WGS) entry which is preliminary data.</text>
</comment>
<dbReference type="InterPro" id="IPR019151">
    <property type="entry name" value="Proteasome_assmbl_chaperone_2"/>
</dbReference>
<dbReference type="OrthoDB" id="3733464at2"/>
<sequence>MSEWFAIDEELWRENGAPLLPVFTFFDGYLDAGRVGATVIEALLEHCSPILLGSFDWDLVHDYRARRPSMVFDTDHWVSVEDPAARLHVARDANGESFLILRAPEPDQRWKLVVAELERLFHRLDVGLVISAHGFPMTLPHTRPTPLAIYSSDVNLRVPNPRWLDRLTIPASFSGYLDLHLGRNGYRTLGVGAHVPHYLAGGSFAQAAAAVMHHLADVTGLKLPTDELDLAAEANLMSIEADTSGDETAAELLAQLEEQYDRYAEAASEALPTADELAAAVENFLAQRDDPQQS</sequence>
<dbReference type="SUPFAM" id="SSF159659">
    <property type="entry name" value="Cgl1923-like"/>
    <property type="match status" value="1"/>
</dbReference>
<dbReference type="PIRSF" id="PIRSF028754">
    <property type="entry name" value="UCP028754"/>
    <property type="match status" value="1"/>
</dbReference>
<reference evidence="1 2" key="1">
    <citation type="submission" date="2018-11" db="EMBL/GenBank/DDBJ databases">
        <title>Genomes From Bacteria Associated with the Canine Oral Cavity: a Test Case for Automated Genome-Based Taxonomic Assignment.</title>
        <authorList>
            <person name="Coil D.A."/>
            <person name="Jospin G."/>
            <person name="Darling A.E."/>
            <person name="Wallis C."/>
            <person name="Davis I.J."/>
            <person name="Harris S."/>
            <person name="Eisen J.A."/>
            <person name="Holcombe L.J."/>
            <person name="O'Flynn C."/>
        </authorList>
    </citation>
    <scope>NUCLEOTIDE SEQUENCE [LARGE SCALE GENOMIC DNA]</scope>
    <source>
        <strain evidence="1 2">OH2822_COT-296</strain>
    </source>
</reference>
<organism evidence="1 2">
    <name type="scientific">Arachnia propionica</name>
    <dbReference type="NCBI Taxonomy" id="1750"/>
    <lineage>
        <taxon>Bacteria</taxon>
        <taxon>Bacillati</taxon>
        <taxon>Actinomycetota</taxon>
        <taxon>Actinomycetes</taxon>
        <taxon>Propionibacteriales</taxon>
        <taxon>Propionibacteriaceae</taxon>
        <taxon>Arachnia</taxon>
    </lineage>
</organism>
<dbReference type="Proteomes" id="UP000280935">
    <property type="component" value="Unassembled WGS sequence"/>
</dbReference>
<dbReference type="InterPro" id="IPR008492">
    <property type="entry name" value="Rv2714-like"/>
</dbReference>
<gene>
    <name evidence="1" type="ORF">EII35_08485</name>
</gene>
<proteinExistence type="predicted"/>
<accession>A0A3P1WRX9</accession>
<dbReference type="EMBL" id="RQYT01000017">
    <property type="protein sequence ID" value="RRD49392.1"/>
    <property type="molecule type" value="Genomic_DNA"/>
</dbReference>
<dbReference type="Gene3D" id="3.40.50.10900">
    <property type="entry name" value="PAC-like subunit"/>
    <property type="match status" value="1"/>
</dbReference>